<feature type="domain" description="Glutamyl/glutaminyl-tRNA synthetase class Ib catalytic" evidence="8">
    <location>
        <begin position="6"/>
        <end position="112"/>
    </location>
</feature>
<dbReference type="CDD" id="cd00808">
    <property type="entry name" value="GluRS_core"/>
    <property type="match status" value="1"/>
</dbReference>
<dbReference type="PANTHER" id="PTHR43311:SF2">
    <property type="entry name" value="GLUTAMATE--TRNA LIGASE, MITOCHONDRIAL-RELATED"/>
    <property type="match status" value="1"/>
</dbReference>
<dbReference type="PROSITE" id="PS00178">
    <property type="entry name" value="AA_TRNA_LIGASE_I"/>
    <property type="match status" value="1"/>
</dbReference>
<dbReference type="Gene3D" id="3.40.50.620">
    <property type="entry name" value="HUPs"/>
    <property type="match status" value="2"/>
</dbReference>
<keyword evidence="4 7" id="KW-0067">ATP-binding</keyword>
<dbReference type="GO" id="GO:0006424">
    <property type="term" value="P:glutamyl-tRNA aminoacylation"/>
    <property type="evidence" value="ECO:0007669"/>
    <property type="project" value="UniProtKB-UniRule"/>
</dbReference>
<comment type="catalytic activity">
    <reaction evidence="7">
        <text>tRNA(Glu) + L-glutamate + ATP = L-glutamyl-tRNA(Glu) + AMP + diphosphate</text>
        <dbReference type="Rhea" id="RHEA:23540"/>
        <dbReference type="Rhea" id="RHEA-COMP:9663"/>
        <dbReference type="Rhea" id="RHEA-COMP:9680"/>
        <dbReference type="ChEBI" id="CHEBI:29985"/>
        <dbReference type="ChEBI" id="CHEBI:30616"/>
        <dbReference type="ChEBI" id="CHEBI:33019"/>
        <dbReference type="ChEBI" id="CHEBI:78442"/>
        <dbReference type="ChEBI" id="CHEBI:78520"/>
        <dbReference type="ChEBI" id="CHEBI:456215"/>
        <dbReference type="EC" id="6.1.1.17"/>
    </reaction>
</comment>
<dbReference type="Pfam" id="PF00749">
    <property type="entry name" value="tRNA-synt_1c"/>
    <property type="match status" value="2"/>
</dbReference>
<dbReference type="SUPFAM" id="SSF48163">
    <property type="entry name" value="An anticodon-binding domain of class I aminoacyl-tRNA synthetases"/>
    <property type="match status" value="1"/>
</dbReference>
<dbReference type="SUPFAM" id="SSF52374">
    <property type="entry name" value="Nucleotidylyl transferase"/>
    <property type="match status" value="1"/>
</dbReference>
<dbReference type="InterPro" id="IPR020751">
    <property type="entry name" value="aa-tRNA-synth_I_codon-bd_sub2"/>
</dbReference>
<accession>A0A1G1X8J5</accession>
<evidence type="ECO:0000259" key="9">
    <source>
        <dbReference type="Pfam" id="PF19269"/>
    </source>
</evidence>
<evidence type="ECO:0000256" key="2">
    <source>
        <dbReference type="ARBA" id="ARBA00022598"/>
    </source>
</evidence>
<dbReference type="HAMAP" id="MF_00022">
    <property type="entry name" value="Glu_tRNA_synth_type1"/>
    <property type="match status" value="1"/>
</dbReference>
<feature type="short sequence motif" description="'HIGH' region" evidence="7">
    <location>
        <begin position="12"/>
        <end position="22"/>
    </location>
</feature>
<keyword evidence="5 7" id="KW-0648">Protein biosynthesis</keyword>
<reference evidence="10 11" key="1">
    <citation type="journal article" date="2016" name="Nat. Commun.">
        <title>Thousands of microbial genomes shed light on interconnected biogeochemical processes in an aquifer system.</title>
        <authorList>
            <person name="Anantharaman K."/>
            <person name="Brown C.T."/>
            <person name="Hug L.A."/>
            <person name="Sharon I."/>
            <person name="Castelle C.J."/>
            <person name="Probst A.J."/>
            <person name="Thomas B.C."/>
            <person name="Singh A."/>
            <person name="Wilkins M.J."/>
            <person name="Karaoz U."/>
            <person name="Brodie E.L."/>
            <person name="Williams K.H."/>
            <person name="Hubbard S.S."/>
            <person name="Banfield J.F."/>
        </authorList>
    </citation>
    <scope>NUCLEOTIDE SEQUENCE [LARGE SCALE GENOMIC DNA]</scope>
</reference>
<feature type="binding site" evidence="7">
    <location>
        <position position="215"/>
    </location>
    <ligand>
        <name>ATP</name>
        <dbReference type="ChEBI" id="CHEBI:30616"/>
    </ligand>
</feature>
<evidence type="ECO:0000256" key="1">
    <source>
        <dbReference type="ARBA" id="ARBA00007894"/>
    </source>
</evidence>
<dbReference type="InterPro" id="IPR000924">
    <property type="entry name" value="Glu/Gln-tRNA-synth"/>
</dbReference>
<evidence type="ECO:0000259" key="8">
    <source>
        <dbReference type="Pfam" id="PF00749"/>
    </source>
</evidence>
<sequence length="457" mass="51084">MTSASVRVRIAPSPTGNLHVGTARTAIFNDLFARHHGNNGAFIIRIEDTDTERSKPEFEENILEGLRWLGLNWQEGPDVGGLYGSYRQSERVGEHKQALEQLLASGAAYEDDGAIKLKVEEKNVSFDDAVRGTVTVHTDSFGGDFVIARNIDSPLFHIAVVCDDFAMQITHVIRGEDHLHNTIKHILIQEALGYPRPHYAHLPLLLDEQRKKLSKRSGETSLLAYRDMGILPQAILNYLALLGWNPGDEREYFTQEELAQAFSLERVQKGGAIFSNVKLSAMNKHYLSQLSNEDLLSWAAIHYEKAGIAISEPERLLTTLKTELGRFASYDVGGIPLHEAMSWHASDWKSDYAAVSLTFKKAYSEQTPEIKKSTQAILSELMQDVQEISGDLFTPEALQEFLMGWIDKNQKGRGDVLWPLRVALTGREHSPGPFEVASVIGKSDTLRRLQLAHDSLV</sequence>
<comment type="subcellular location">
    <subcellularLocation>
        <location evidence="7">Cytoplasm</location>
    </subcellularLocation>
</comment>
<dbReference type="EC" id="6.1.1.17" evidence="7"/>
<dbReference type="GO" id="GO:0000049">
    <property type="term" value="F:tRNA binding"/>
    <property type="evidence" value="ECO:0007669"/>
    <property type="project" value="InterPro"/>
</dbReference>
<comment type="function">
    <text evidence="7">Catalyzes the attachment of glutamate to tRNA(Glu) in a two-step reaction: glutamate is first activated by ATP to form Glu-AMP and then transferred to the acceptor end of tRNA(Glu).</text>
</comment>
<dbReference type="InterPro" id="IPR008925">
    <property type="entry name" value="aa_tRNA-synth_I_cd-bd_sf"/>
</dbReference>
<dbReference type="InterPro" id="IPR045462">
    <property type="entry name" value="aa-tRNA-synth_I_cd-bd"/>
</dbReference>
<dbReference type="InterPro" id="IPR004527">
    <property type="entry name" value="Glu-tRNA-ligase_bac/mito"/>
</dbReference>
<dbReference type="GO" id="GO:0004818">
    <property type="term" value="F:glutamate-tRNA ligase activity"/>
    <property type="evidence" value="ECO:0007669"/>
    <property type="project" value="UniProtKB-UniRule"/>
</dbReference>
<dbReference type="InterPro" id="IPR033910">
    <property type="entry name" value="GluRS_core"/>
</dbReference>
<name>A0A1G1X8J5_9BACT</name>
<gene>
    <name evidence="7" type="primary">gltX</name>
    <name evidence="10" type="ORF">A3E36_00150</name>
</gene>
<dbReference type="Proteomes" id="UP000177941">
    <property type="component" value="Unassembled WGS sequence"/>
</dbReference>
<dbReference type="EMBL" id="MHHS01000036">
    <property type="protein sequence ID" value="OGY36318.1"/>
    <property type="molecule type" value="Genomic_DNA"/>
</dbReference>
<evidence type="ECO:0000256" key="7">
    <source>
        <dbReference type="HAMAP-Rule" id="MF_00022"/>
    </source>
</evidence>
<dbReference type="Pfam" id="PF19269">
    <property type="entry name" value="Anticodon_2"/>
    <property type="match status" value="1"/>
</dbReference>
<dbReference type="Gene3D" id="1.10.10.350">
    <property type="match status" value="1"/>
</dbReference>
<keyword evidence="7" id="KW-0963">Cytoplasm</keyword>
<dbReference type="InterPro" id="IPR014729">
    <property type="entry name" value="Rossmann-like_a/b/a_fold"/>
</dbReference>
<dbReference type="GO" id="GO:0005829">
    <property type="term" value="C:cytosol"/>
    <property type="evidence" value="ECO:0007669"/>
    <property type="project" value="TreeGrafter"/>
</dbReference>
<evidence type="ECO:0000313" key="11">
    <source>
        <dbReference type="Proteomes" id="UP000177941"/>
    </source>
</evidence>
<protein>
    <recommendedName>
        <fullName evidence="7">Glutamate--tRNA ligase</fullName>
        <ecNumber evidence="7">6.1.1.17</ecNumber>
    </recommendedName>
    <alternativeName>
        <fullName evidence="7">Glutamyl-tRNA synthetase</fullName>
        <shortName evidence="7">GluRS</shortName>
    </alternativeName>
</protein>
<evidence type="ECO:0000256" key="4">
    <source>
        <dbReference type="ARBA" id="ARBA00022840"/>
    </source>
</evidence>
<comment type="caution">
    <text evidence="7">Lacks conserved residue(s) required for the propagation of feature annotation.</text>
</comment>
<dbReference type="InterPro" id="IPR049940">
    <property type="entry name" value="GluQ/Sye"/>
</dbReference>
<keyword evidence="3 7" id="KW-0547">Nucleotide-binding</keyword>
<evidence type="ECO:0000313" key="10">
    <source>
        <dbReference type="EMBL" id="OGY36318.1"/>
    </source>
</evidence>
<dbReference type="InterPro" id="IPR020058">
    <property type="entry name" value="Glu/Gln-tRNA-synth_Ib_cat-dom"/>
</dbReference>
<comment type="caution">
    <text evidence="10">The sequence shown here is derived from an EMBL/GenBank/DDBJ whole genome shotgun (WGS) entry which is preliminary data.</text>
</comment>
<evidence type="ECO:0000256" key="5">
    <source>
        <dbReference type="ARBA" id="ARBA00022917"/>
    </source>
</evidence>
<dbReference type="PRINTS" id="PR00987">
    <property type="entry name" value="TRNASYNTHGLU"/>
</dbReference>
<comment type="similarity">
    <text evidence="1 7">Belongs to the class-I aminoacyl-tRNA synthetase family. Glutamate--tRNA ligase type 1 subfamily.</text>
</comment>
<feature type="domain" description="Glutamyl/glutaminyl-tRNA synthetase class Ib catalytic" evidence="8">
    <location>
        <begin position="115"/>
        <end position="279"/>
    </location>
</feature>
<evidence type="ECO:0000256" key="3">
    <source>
        <dbReference type="ARBA" id="ARBA00022741"/>
    </source>
</evidence>
<evidence type="ECO:0000256" key="6">
    <source>
        <dbReference type="ARBA" id="ARBA00023146"/>
    </source>
</evidence>
<keyword evidence="2 7" id="KW-0436">Ligase</keyword>
<feature type="domain" description="Aminoacyl-tRNA synthetase class I anticodon-binding" evidence="9">
    <location>
        <begin position="361"/>
        <end position="451"/>
    </location>
</feature>
<dbReference type="InterPro" id="IPR001412">
    <property type="entry name" value="aa-tRNA-synth_I_CS"/>
</dbReference>
<dbReference type="GO" id="GO:0008270">
    <property type="term" value="F:zinc ion binding"/>
    <property type="evidence" value="ECO:0007669"/>
    <property type="project" value="InterPro"/>
</dbReference>
<dbReference type="PANTHER" id="PTHR43311">
    <property type="entry name" value="GLUTAMATE--TRNA LIGASE"/>
    <property type="match status" value="1"/>
</dbReference>
<proteinExistence type="inferred from homology"/>
<keyword evidence="6 7" id="KW-0030">Aminoacyl-tRNA synthetase</keyword>
<feature type="short sequence motif" description="'KMSKS' region" evidence="7">
    <location>
        <begin position="212"/>
        <end position="216"/>
    </location>
</feature>
<dbReference type="GO" id="GO:0005524">
    <property type="term" value="F:ATP binding"/>
    <property type="evidence" value="ECO:0007669"/>
    <property type="project" value="UniProtKB-UniRule"/>
</dbReference>
<organism evidence="10 11">
    <name type="scientific">Candidatus Andersenbacteria bacterium RIFCSPHIGHO2_12_FULL_45_11b</name>
    <dbReference type="NCBI Taxonomy" id="1797282"/>
    <lineage>
        <taxon>Bacteria</taxon>
        <taxon>Candidatus Anderseniibacteriota</taxon>
    </lineage>
</organism>
<comment type="subunit">
    <text evidence="7">Monomer.</text>
</comment>
<dbReference type="AlphaFoldDB" id="A0A1G1X8J5"/>